<keyword evidence="1" id="KW-1133">Transmembrane helix</keyword>
<feature type="transmembrane region" description="Helical" evidence="1">
    <location>
        <begin position="123"/>
        <end position="141"/>
    </location>
</feature>
<organism evidence="2">
    <name type="scientific">Rhizobium sp. ZPR3</name>
    <dbReference type="NCBI Taxonomy" id="3158967"/>
    <lineage>
        <taxon>Bacteria</taxon>
        <taxon>Pseudomonadati</taxon>
        <taxon>Pseudomonadota</taxon>
        <taxon>Alphaproteobacteria</taxon>
        <taxon>Hyphomicrobiales</taxon>
        <taxon>Rhizobiaceae</taxon>
        <taxon>Rhizobium/Agrobacterium group</taxon>
        <taxon>Rhizobium</taxon>
    </lineage>
</organism>
<keyword evidence="1" id="KW-0812">Transmembrane</keyword>
<name>A0AAU7RVS8_9HYPH</name>
<accession>A0AAU7RVS8</accession>
<sequence length="213" mass="24472">MNENISGTPKPELQAKIAAANKRGQLLMSVWGVSLLVTIAAWMLFHYELQSTACYFRDNSLLRDIWPPNATALLQMPNLHYSEKDQCTFFGVRSITSLTLLVGFIILFAWTGKELRSFRIKKLPVIFPALLIGFAIFFMWLDKFDNYHGLHASFGFHPNDSIDAVIIKSLLRIYFYYWLLFSWILSLILYFFPKPIPKSPSATNKGSLDFYGP</sequence>
<dbReference type="RefSeq" id="WP_349958303.1">
    <property type="nucleotide sequence ID" value="NZ_CP157960.1"/>
</dbReference>
<proteinExistence type="predicted"/>
<gene>
    <name evidence="2" type="ORF">ABM479_07390</name>
</gene>
<reference evidence="2" key="1">
    <citation type="submission" date="2024-06" db="EMBL/GenBank/DDBJ databases">
        <authorList>
            <person name="Li T."/>
            <person name="Gao R."/>
        </authorList>
    </citation>
    <scope>NUCLEOTIDE SEQUENCE</scope>
    <source>
        <strain evidence="2">ZPR3</strain>
    </source>
</reference>
<keyword evidence="1" id="KW-0472">Membrane</keyword>
<protein>
    <submittedName>
        <fullName evidence="2">Uncharacterized protein</fullName>
    </submittedName>
</protein>
<feature type="transmembrane region" description="Helical" evidence="1">
    <location>
        <begin position="90"/>
        <end position="111"/>
    </location>
</feature>
<feature type="transmembrane region" description="Helical" evidence="1">
    <location>
        <begin position="173"/>
        <end position="192"/>
    </location>
</feature>
<feature type="transmembrane region" description="Helical" evidence="1">
    <location>
        <begin position="26"/>
        <end position="45"/>
    </location>
</feature>
<dbReference type="AlphaFoldDB" id="A0AAU7RVS8"/>
<evidence type="ECO:0000313" key="2">
    <source>
        <dbReference type="EMBL" id="XBT94263.1"/>
    </source>
</evidence>
<dbReference type="EMBL" id="CP157960">
    <property type="protein sequence ID" value="XBT94263.1"/>
    <property type="molecule type" value="Genomic_DNA"/>
</dbReference>
<evidence type="ECO:0000256" key="1">
    <source>
        <dbReference type="SAM" id="Phobius"/>
    </source>
</evidence>